<keyword evidence="1" id="KW-0175">Coiled coil</keyword>
<protein>
    <submittedName>
        <fullName evidence="3">Uncharacterized protein</fullName>
    </submittedName>
</protein>
<feature type="coiled-coil region" evidence="1">
    <location>
        <begin position="18"/>
        <end position="45"/>
    </location>
</feature>
<evidence type="ECO:0000256" key="2">
    <source>
        <dbReference type="SAM" id="MobiDB-lite"/>
    </source>
</evidence>
<evidence type="ECO:0000313" key="3">
    <source>
        <dbReference type="EMBL" id="KAJ8391998.1"/>
    </source>
</evidence>
<organism evidence="3 4">
    <name type="scientific">Aldrovandia affinis</name>
    <dbReference type="NCBI Taxonomy" id="143900"/>
    <lineage>
        <taxon>Eukaryota</taxon>
        <taxon>Metazoa</taxon>
        <taxon>Chordata</taxon>
        <taxon>Craniata</taxon>
        <taxon>Vertebrata</taxon>
        <taxon>Euteleostomi</taxon>
        <taxon>Actinopterygii</taxon>
        <taxon>Neopterygii</taxon>
        <taxon>Teleostei</taxon>
        <taxon>Notacanthiformes</taxon>
        <taxon>Halosauridae</taxon>
        <taxon>Aldrovandia</taxon>
    </lineage>
</organism>
<name>A0AAD7RXI4_9TELE</name>
<sequence length="129" mass="14943">MRIIIKVKSTISRLKEDGNQIRESLQAEQSKSQQLEEKITILAQDRVILQSEKIHLEQQAKIMQRNLDSKDLCQASDSTTQQTSDSEHHDKDSEVKVKSLRPQIQEMEQEHKITEALLKTEITLHEKQA</sequence>
<dbReference type="Proteomes" id="UP001221898">
    <property type="component" value="Unassembled WGS sequence"/>
</dbReference>
<proteinExistence type="predicted"/>
<feature type="compositionally biased region" description="Basic and acidic residues" evidence="2">
    <location>
        <begin position="85"/>
        <end position="97"/>
    </location>
</feature>
<gene>
    <name evidence="3" type="ORF">AAFF_G00083080</name>
</gene>
<dbReference type="EMBL" id="JAINUG010000150">
    <property type="protein sequence ID" value="KAJ8391998.1"/>
    <property type="molecule type" value="Genomic_DNA"/>
</dbReference>
<dbReference type="AlphaFoldDB" id="A0AAD7RXI4"/>
<evidence type="ECO:0000256" key="1">
    <source>
        <dbReference type="SAM" id="Coils"/>
    </source>
</evidence>
<accession>A0AAD7RXI4</accession>
<comment type="caution">
    <text evidence="3">The sequence shown here is derived from an EMBL/GenBank/DDBJ whole genome shotgun (WGS) entry which is preliminary data.</text>
</comment>
<reference evidence="3" key="1">
    <citation type="journal article" date="2023" name="Science">
        <title>Genome structures resolve the early diversification of teleost fishes.</title>
        <authorList>
            <person name="Parey E."/>
            <person name="Louis A."/>
            <person name="Montfort J."/>
            <person name="Bouchez O."/>
            <person name="Roques C."/>
            <person name="Iampietro C."/>
            <person name="Lluch J."/>
            <person name="Castinel A."/>
            <person name="Donnadieu C."/>
            <person name="Desvignes T."/>
            <person name="Floi Bucao C."/>
            <person name="Jouanno E."/>
            <person name="Wen M."/>
            <person name="Mejri S."/>
            <person name="Dirks R."/>
            <person name="Jansen H."/>
            <person name="Henkel C."/>
            <person name="Chen W.J."/>
            <person name="Zahm M."/>
            <person name="Cabau C."/>
            <person name="Klopp C."/>
            <person name="Thompson A.W."/>
            <person name="Robinson-Rechavi M."/>
            <person name="Braasch I."/>
            <person name="Lecointre G."/>
            <person name="Bobe J."/>
            <person name="Postlethwait J.H."/>
            <person name="Berthelot C."/>
            <person name="Roest Crollius H."/>
            <person name="Guiguen Y."/>
        </authorList>
    </citation>
    <scope>NUCLEOTIDE SEQUENCE</scope>
    <source>
        <strain evidence="3">NC1722</strain>
    </source>
</reference>
<keyword evidence="4" id="KW-1185">Reference proteome</keyword>
<evidence type="ECO:0000313" key="4">
    <source>
        <dbReference type="Proteomes" id="UP001221898"/>
    </source>
</evidence>
<feature type="region of interest" description="Disordered" evidence="2">
    <location>
        <begin position="73"/>
        <end position="98"/>
    </location>
</feature>